<protein>
    <submittedName>
        <fullName evidence="3">Uncharacterized protein</fullName>
    </submittedName>
</protein>
<keyword evidence="2" id="KW-1185">Reference proteome</keyword>
<reference evidence="3" key="1">
    <citation type="submission" date="2024-02" db="UniProtKB">
        <authorList>
            <consortium name="WormBaseParasite"/>
        </authorList>
    </citation>
    <scope>IDENTIFICATION</scope>
</reference>
<name>A0AAF3JB02_9BILA</name>
<feature type="transmembrane region" description="Helical" evidence="1">
    <location>
        <begin position="139"/>
        <end position="163"/>
    </location>
</feature>
<evidence type="ECO:0000256" key="1">
    <source>
        <dbReference type="SAM" id="Phobius"/>
    </source>
</evidence>
<organism evidence="2 3">
    <name type="scientific">Mesorhabditis belari</name>
    <dbReference type="NCBI Taxonomy" id="2138241"/>
    <lineage>
        <taxon>Eukaryota</taxon>
        <taxon>Metazoa</taxon>
        <taxon>Ecdysozoa</taxon>
        <taxon>Nematoda</taxon>
        <taxon>Chromadorea</taxon>
        <taxon>Rhabditida</taxon>
        <taxon>Rhabditina</taxon>
        <taxon>Rhabditomorpha</taxon>
        <taxon>Rhabditoidea</taxon>
        <taxon>Rhabditidae</taxon>
        <taxon>Mesorhabditinae</taxon>
        <taxon>Mesorhabditis</taxon>
    </lineage>
</organism>
<feature type="transmembrane region" description="Helical" evidence="1">
    <location>
        <begin position="183"/>
        <end position="202"/>
    </location>
</feature>
<feature type="transmembrane region" description="Helical" evidence="1">
    <location>
        <begin position="60"/>
        <end position="88"/>
    </location>
</feature>
<sequence length="284" mass="32568">MSESLWETIGHYGDPDEITQFFWGASRITTCYGIPCTFVLTFLCGILIRDKSLRKEYENTITFMSFACFILGTPIVWYNVTIFLGMQITNGDLKFTLFTCTLFKMIPITMWYCSFLVPSVVALNRYLLIVRGHQTNLKFSLRILFSMWTPMLIVDSMHFLIGVPTPNDTCTMLLYLKMDPVPQLYTLYVFSGSASGIVLNTLTYKHIKKLASIGKIKADEKQIFYSCFLQSFVPFFAIFFLMISNFAIFTGLFTVPIWFTRPANIYAVIGSTLLIPLIGMFMVR</sequence>
<dbReference type="Gene3D" id="1.20.1070.10">
    <property type="entry name" value="Rhodopsin 7-helix transmembrane proteins"/>
    <property type="match status" value="1"/>
</dbReference>
<dbReference type="AlphaFoldDB" id="A0AAF3JB02"/>
<dbReference type="Proteomes" id="UP000887575">
    <property type="component" value="Unassembled WGS sequence"/>
</dbReference>
<keyword evidence="1" id="KW-0472">Membrane</keyword>
<evidence type="ECO:0000313" key="2">
    <source>
        <dbReference type="Proteomes" id="UP000887575"/>
    </source>
</evidence>
<dbReference type="InterPro" id="IPR010601">
    <property type="entry name" value="DUF1182"/>
</dbReference>
<keyword evidence="1" id="KW-1133">Transmembrane helix</keyword>
<feature type="transmembrane region" description="Helical" evidence="1">
    <location>
        <begin position="223"/>
        <end position="243"/>
    </location>
</feature>
<proteinExistence type="predicted"/>
<evidence type="ECO:0000313" key="3">
    <source>
        <dbReference type="WBParaSite" id="MBELARI_LOCUS7668"/>
    </source>
</evidence>
<feature type="transmembrane region" description="Helical" evidence="1">
    <location>
        <begin position="108"/>
        <end position="127"/>
    </location>
</feature>
<dbReference type="PANTHER" id="PTHR38614">
    <property type="entry name" value="PROTEIN CBG09954"/>
    <property type="match status" value="1"/>
</dbReference>
<dbReference type="SUPFAM" id="SSF81321">
    <property type="entry name" value="Family A G protein-coupled receptor-like"/>
    <property type="match status" value="1"/>
</dbReference>
<dbReference type="PANTHER" id="PTHR38614:SF1">
    <property type="entry name" value="G_PROTEIN_RECEP_F1_2 DOMAIN-CONTAINING PROTEIN"/>
    <property type="match status" value="1"/>
</dbReference>
<feature type="transmembrane region" description="Helical" evidence="1">
    <location>
        <begin position="263"/>
        <end position="283"/>
    </location>
</feature>
<accession>A0AAF3JB02</accession>
<feature type="transmembrane region" description="Helical" evidence="1">
    <location>
        <begin position="20"/>
        <end position="48"/>
    </location>
</feature>
<keyword evidence="1" id="KW-0812">Transmembrane</keyword>
<dbReference type="WBParaSite" id="MBELARI_LOCUS7668">
    <property type="protein sequence ID" value="MBELARI_LOCUS7668"/>
    <property type="gene ID" value="MBELARI_LOCUS7668"/>
</dbReference>
<dbReference type="Pfam" id="PF06681">
    <property type="entry name" value="DUF1182"/>
    <property type="match status" value="1"/>
</dbReference>